<evidence type="ECO:0000256" key="9">
    <source>
        <dbReference type="ARBA" id="ARBA00048447"/>
    </source>
</evidence>
<comment type="catalytic activity">
    <reaction evidence="9 10">
        <text>uridine + phosphate = alpha-D-ribose 1-phosphate + uracil</text>
        <dbReference type="Rhea" id="RHEA:24388"/>
        <dbReference type="ChEBI" id="CHEBI:16704"/>
        <dbReference type="ChEBI" id="CHEBI:17568"/>
        <dbReference type="ChEBI" id="CHEBI:43474"/>
        <dbReference type="ChEBI" id="CHEBI:57720"/>
        <dbReference type="EC" id="2.4.2.3"/>
    </reaction>
</comment>
<dbReference type="PROSITE" id="PS01232">
    <property type="entry name" value="PNP_UDP_1"/>
    <property type="match status" value="1"/>
</dbReference>
<evidence type="ECO:0000256" key="7">
    <source>
        <dbReference type="ARBA" id="ARBA00022676"/>
    </source>
</evidence>
<comment type="subcellular location">
    <subcellularLocation>
        <location evidence="1">Cytoplasm</location>
    </subcellularLocation>
</comment>
<comment type="pathway">
    <text evidence="2 10">Pyrimidine metabolism; UMP biosynthesis via salvage pathway; uracil from uridine (phosphorylase route): step 1/1.</text>
</comment>
<evidence type="ECO:0000313" key="12">
    <source>
        <dbReference type="EMBL" id="HIV13608.1"/>
    </source>
</evidence>
<dbReference type="PANTHER" id="PTHR43691">
    <property type="entry name" value="URIDINE PHOSPHORYLASE"/>
    <property type="match status" value="1"/>
</dbReference>
<keyword evidence="7 10" id="KW-0328">Glycosyltransferase</keyword>
<dbReference type="Gene3D" id="3.40.50.1580">
    <property type="entry name" value="Nucleoside phosphorylase domain"/>
    <property type="match status" value="1"/>
</dbReference>
<keyword evidence="8 10" id="KW-0808">Transferase</keyword>
<evidence type="ECO:0000256" key="5">
    <source>
        <dbReference type="ARBA" id="ARBA00021980"/>
    </source>
</evidence>
<dbReference type="CDD" id="cd17767">
    <property type="entry name" value="UP_EcUdp-like"/>
    <property type="match status" value="1"/>
</dbReference>
<dbReference type="NCBIfam" id="TIGR01718">
    <property type="entry name" value="Uridine-psphlse"/>
    <property type="match status" value="1"/>
</dbReference>
<dbReference type="InterPro" id="IPR018016">
    <property type="entry name" value="Nucleoside_phosphorylase_CS"/>
</dbReference>
<evidence type="ECO:0000313" key="13">
    <source>
        <dbReference type="Proteomes" id="UP000886723"/>
    </source>
</evidence>
<keyword evidence="6" id="KW-0963">Cytoplasm</keyword>
<evidence type="ECO:0000256" key="8">
    <source>
        <dbReference type="ARBA" id="ARBA00022679"/>
    </source>
</evidence>
<evidence type="ECO:0000256" key="4">
    <source>
        <dbReference type="ARBA" id="ARBA00011888"/>
    </source>
</evidence>
<evidence type="ECO:0000256" key="3">
    <source>
        <dbReference type="ARBA" id="ARBA00010456"/>
    </source>
</evidence>
<name>A0A9D1NWQ9_9FIRM</name>
<comment type="function">
    <text evidence="10">Catalyzes the reversible phosphorylytic cleavage of uridine to uracil and ribose-1-phosphate.</text>
</comment>
<dbReference type="PANTHER" id="PTHR43691:SF13">
    <property type="entry name" value="URIDINE PHOSPHORYLASE"/>
    <property type="match status" value="1"/>
</dbReference>
<evidence type="ECO:0000259" key="11">
    <source>
        <dbReference type="Pfam" id="PF01048"/>
    </source>
</evidence>
<dbReference type="EMBL" id="DVON01000228">
    <property type="protein sequence ID" value="HIV13608.1"/>
    <property type="molecule type" value="Genomic_DNA"/>
</dbReference>
<evidence type="ECO:0000256" key="6">
    <source>
        <dbReference type="ARBA" id="ARBA00022490"/>
    </source>
</evidence>
<comment type="caution">
    <text evidence="12">The sequence shown here is derived from an EMBL/GenBank/DDBJ whole genome shotgun (WGS) entry which is preliminary data.</text>
</comment>
<evidence type="ECO:0000256" key="10">
    <source>
        <dbReference type="RuleBase" id="RU361131"/>
    </source>
</evidence>
<dbReference type="InterPro" id="IPR000845">
    <property type="entry name" value="Nucleoside_phosphorylase_d"/>
</dbReference>
<accession>A0A9D1NWQ9</accession>
<comment type="similarity">
    <text evidence="3 10">Belongs to the PNP/UDP phosphorylase family.</text>
</comment>
<dbReference type="InterPro" id="IPR010058">
    <property type="entry name" value="Uridine_phosphorylase"/>
</dbReference>
<dbReference type="AlphaFoldDB" id="A0A9D1NWQ9"/>
<dbReference type="InterPro" id="IPR035994">
    <property type="entry name" value="Nucleoside_phosphorylase_sf"/>
</dbReference>
<dbReference type="GO" id="GO:0009166">
    <property type="term" value="P:nucleotide catabolic process"/>
    <property type="evidence" value="ECO:0007669"/>
    <property type="project" value="InterPro"/>
</dbReference>
<dbReference type="Proteomes" id="UP000886723">
    <property type="component" value="Unassembled WGS sequence"/>
</dbReference>
<dbReference type="Pfam" id="PF01048">
    <property type="entry name" value="PNP_UDP_1"/>
    <property type="match status" value="1"/>
</dbReference>
<evidence type="ECO:0000256" key="1">
    <source>
        <dbReference type="ARBA" id="ARBA00004496"/>
    </source>
</evidence>
<protein>
    <recommendedName>
        <fullName evidence="5 10">Uridine phosphorylase</fullName>
        <ecNumber evidence="4 10">2.4.2.3</ecNumber>
    </recommendedName>
</protein>
<reference evidence="12" key="1">
    <citation type="submission" date="2020-10" db="EMBL/GenBank/DDBJ databases">
        <authorList>
            <person name="Gilroy R."/>
        </authorList>
    </citation>
    <scope>NUCLEOTIDE SEQUENCE</scope>
    <source>
        <strain evidence="12">ChiBcec2-4451</strain>
    </source>
</reference>
<sequence length="259" mass="28328">MQNYSGEKDLQYHLQIRPGDVGRYVILPGDPKRSEKIAAHFENPRLVADNREFVTYTGTLDGEKVSVTSTGIGGPSASIAMEELSRCGADTFLRVGTCGGIDMDVKGGDIVIATGAVRMEGCSREYAPIEYPAVADLDVVCAMRDAARRLGYTYHTGVVQCKDAFYGQHEPEKIPVSYELLNKWEAWKRLGCKASEMESAALFIVASHLKVRCGSDFLVVGNQERNAAGLDNLIVHDTEAAITVAVEAIRQLIRQDRGQ</sequence>
<dbReference type="EC" id="2.4.2.3" evidence="4 10"/>
<organism evidence="12 13">
    <name type="scientific">Candidatus Pullilachnospira stercoravium</name>
    <dbReference type="NCBI Taxonomy" id="2840913"/>
    <lineage>
        <taxon>Bacteria</taxon>
        <taxon>Bacillati</taxon>
        <taxon>Bacillota</taxon>
        <taxon>Clostridia</taxon>
        <taxon>Lachnospirales</taxon>
        <taxon>Lachnospiraceae</taxon>
        <taxon>Lachnospiraceae incertae sedis</taxon>
        <taxon>Candidatus Pullilachnospira</taxon>
    </lineage>
</organism>
<feature type="domain" description="Nucleoside phosphorylase" evidence="11">
    <location>
        <begin position="23"/>
        <end position="249"/>
    </location>
</feature>
<dbReference type="GO" id="GO:0004850">
    <property type="term" value="F:uridine phosphorylase activity"/>
    <property type="evidence" value="ECO:0007669"/>
    <property type="project" value="UniProtKB-EC"/>
</dbReference>
<reference evidence="12" key="2">
    <citation type="journal article" date="2021" name="PeerJ">
        <title>Extensive microbial diversity within the chicken gut microbiome revealed by metagenomics and culture.</title>
        <authorList>
            <person name="Gilroy R."/>
            <person name="Ravi A."/>
            <person name="Getino M."/>
            <person name="Pursley I."/>
            <person name="Horton D.L."/>
            <person name="Alikhan N.F."/>
            <person name="Baker D."/>
            <person name="Gharbi K."/>
            <person name="Hall N."/>
            <person name="Watson M."/>
            <person name="Adriaenssens E.M."/>
            <person name="Foster-Nyarko E."/>
            <person name="Jarju S."/>
            <person name="Secka A."/>
            <person name="Antonio M."/>
            <person name="Oren A."/>
            <person name="Chaudhuri R.R."/>
            <person name="La Ragione R."/>
            <person name="Hildebrand F."/>
            <person name="Pallen M.J."/>
        </authorList>
    </citation>
    <scope>NUCLEOTIDE SEQUENCE</scope>
    <source>
        <strain evidence="12">ChiBcec2-4451</strain>
    </source>
</reference>
<dbReference type="GO" id="GO:0005829">
    <property type="term" value="C:cytosol"/>
    <property type="evidence" value="ECO:0007669"/>
    <property type="project" value="TreeGrafter"/>
</dbReference>
<dbReference type="SUPFAM" id="SSF53167">
    <property type="entry name" value="Purine and uridine phosphorylases"/>
    <property type="match status" value="1"/>
</dbReference>
<gene>
    <name evidence="12" type="primary">udp</name>
    <name evidence="12" type="ORF">IAA63_10785</name>
</gene>
<proteinExistence type="inferred from homology"/>
<dbReference type="GO" id="GO:0009164">
    <property type="term" value="P:nucleoside catabolic process"/>
    <property type="evidence" value="ECO:0007669"/>
    <property type="project" value="UniProtKB-ARBA"/>
</dbReference>
<evidence type="ECO:0000256" key="2">
    <source>
        <dbReference type="ARBA" id="ARBA00004825"/>
    </source>
</evidence>